<dbReference type="PANTHER" id="PTHR13230">
    <property type="entry name" value="GENERAL TRANSCRIPTION FACTOR IIIC, POLYPEPTIDE 5"/>
    <property type="match status" value="1"/>
</dbReference>
<dbReference type="STRING" id="341663.Q0CYE6"/>
<dbReference type="eggNOG" id="KOG2473">
    <property type="taxonomic scope" value="Eukaryota"/>
</dbReference>
<proteinExistence type="predicted"/>
<dbReference type="EMBL" id="CH476595">
    <property type="protein sequence ID" value="EAU38045.1"/>
    <property type="molecule type" value="Genomic_DNA"/>
</dbReference>
<dbReference type="InterPro" id="IPR019136">
    <property type="entry name" value="TF_IIIC_su-5_HTH"/>
</dbReference>
<dbReference type="OMA" id="AKLWEIM"/>
<dbReference type="Proteomes" id="UP000007963">
    <property type="component" value="Unassembled WGS sequence"/>
</dbReference>
<dbReference type="GO" id="GO:0001003">
    <property type="term" value="F:RNA polymerase III type 2 promoter sequence-specific DNA binding"/>
    <property type="evidence" value="ECO:0007669"/>
    <property type="project" value="TreeGrafter"/>
</dbReference>
<feature type="domain" description="Transcription factor IIIC subunit 5 HTH" evidence="2">
    <location>
        <begin position="4"/>
        <end position="77"/>
    </location>
</feature>
<accession>Q0CYE6</accession>
<protein>
    <recommendedName>
        <fullName evidence="2">Transcription factor IIIC subunit 5 HTH domain-containing protein</fullName>
    </recommendedName>
</protein>
<dbReference type="AlphaFoldDB" id="Q0CYE6"/>
<dbReference type="GO" id="GO:0001002">
    <property type="term" value="F:RNA polymerase III type 1 promoter sequence-specific DNA binding"/>
    <property type="evidence" value="ECO:0007669"/>
    <property type="project" value="TreeGrafter"/>
</dbReference>
<evidence type="ECO:0000313" key="3">
    <source>
        <dbReference type="EMBL" id="EAU38045.1"/>
    </source>
</evidence>
<evidence type="ECO:0000313" key="4">
    <source>
        <dbReference type="Proteomes" id="UP000007963"/>
    </source>
</evidence>
<dbReference type="VEuPathDB" id="FungiDB:ATEG_01288"/>
<sequence>MAPLVNEIRSFLLGRPIATLRVIHVSLGSYSIKEILRALPFCGYKFRDGPWEGALVQFGVDPRLKPFCRVYQTLTFKTSLNPIVYFESTSVPGLDTLEFPQFYPPTSRERHMFDGKMFDPTADTWQICDLCDPQLARIAATTDTKLLPTQDTGYFKVATMAKLTVIMYDKLICIRDQWPLHTENEYEVLLVLPDSYQWKKAKKGKRYDLELKGISTKWQQNLWGKMIRYLYEHSLEVKNKNGNKRGSKRTRGPDESPSSTGL</sequence>
<dbReference type="OrthoDB" id="5598268at2759"/>
<dbReference type="RefSeq" id="XP_001208653.1">
    <property type="nucleotide sequence ID" value="XM_001208653.1"/>
</dbReference>
<evidence type="ECO:0000256" key="1">
    <source>
        <dbReference type="SAM" id="MobiDB-lite"/>
    </source>
</evidence>
<reference evidence="4" key="1">
    <citation type="submission" date="2005-09" db="EMBL/GenBank/DDBJ databases">
        <title>Annotation of the Aspergillus terreus NIH2624 genome.</title>
        <authorList>
            <person name="Birren B.W."/>
            <person name="Lander E.S."/>
            <person name="Galagan J.E."/>
            <person name="Nusbaum C."/>
            <person name="Devon K."/>
            <person name="Henn M."/>
            <person name="Ma L.-J."/>
            <person name="Jaffe D.B."/>
            <person name="Butler J."/>
            <person name="Alvarez P."/>
            <person name="Gnerre S."/>
            <person name="Grabherr M."/>
            <person name="Kleber M."/>
            <person name="Mauceli E.W."/>
            <person name="Brockman W."/>
            <person name="Rounsley S."/>
            <person name="Young S.K."/>
            <person name="LaButti K."/>
            <person name="Pushparaj V."/>
            <person name="DeCaprio D."/>
            <person name="Crawford M."/>
            <person name="Koehrsen M."/>
            <person name="Engels R."/>
            <person name="Montgomery P."/>
            <person name="Pearson M."/>
            <person name="Howarth C."/>
            <person name="Larson L."/>
            <person name="Luoma S."/>
            <person name="White J."/>
            <person name="Alvarado L."/>
            <person name="Kodira C.D."/>
            <person name="Zeng Q."/>
            <person name="Oleary S."/>
            <person name="Yandava C."/>
            <person name="Denning D.W."/>
            <person name="Nierman W.C."/>
            <person name="Milne T."/>
            <person name="Madden K."/>
        </authorList>
    </citation>
    <scope>NUCLEOTIDE SEQUENCE [LARGE SCALE GENOMIC DNA]</scope>
    <source>
        <strain evidence="4">NIH 2624 / FGSC A1156</strain>
    </source>
</reference>
<dbReference type="HOGENOM" id="CLU_1061655_0_0_1"/>
<feature type="region of interest" description="Disordered" evidence="1">
    <location>
        <begin position="240"/>
        <end position="262"/>
    </location>
</feature>
<name>Q0CYE6_ASPTN</name>
<dbReference type="GeneID" id="4316078"/>
<organism evidence="3 4">
    <name type="scientific">Aspergillus terreus (strain NIH 2624 / FGSC A1156)</name>
    <dbReference type="NCBI Taxonomy" id="341663"/>
    <lineage>
        <taxon>Eukaryota</taxon>
        <taxon>Fungi</taxon>
        <taxon>Dikarya</taxon>
        <taxon>Ascomycota</taxon>
        <taxon>Pezizomycotina</taxon>
        <taxon>Eurotiomycetes</taxon>
        <taxon>Eurotiomycetidae</taxon>
        <taxon>Eurotiales</taxon>
        <taxon>Aspergillaceae</taxon>
        <taxon>Aspergillus</taxon>
        <taxon>Aspergillus subgen. Circumdati</taxon>
    </lineage>
</organism>
<feature type="compositionally biased region" description="Basic residues" evidence="1">
    <location>
        <begin position="241"/>
        <end position="250"/>
    </location>
</feature>
<evidence type="ECO:0000259" key="2">
    <source>
        <dbReference type="Pfam" id="PF09734"/>
    </source>
</evidence>
<dbReference type="InterPro" id="IPR040454">
    <property type="entry name" value="TF_IIIC_Tfc1/Sfc1"/>
</dbReference>
<dbReference type="GO" id="GO:0006384">
    <property type="term" value="P:transcription initiation at RNA polymerase III promoter"/>
    <property type="evidence" value="ECO:0007669"/>
    <property type="project" value="InterPro"/>
</dbReference>
<gene>
    <name evidence="3" type="ORF">ATEG_01288</name>
</gene>
<dbReference type="PANTHER" id="PTHR13230:SF5">
    <property type="entry name" value="GENERAL TRANSCRIPTION FACTOR 3C POLYPEPTIDE 5"/>
    <property type="match status" value="1"/>
</dbReference>
<dbReference type="GO" id="GO:0000127">
    <property type="term" value="C:transcription factor TFIIIC complex"/>
    <property type="evidence" value="ECO:0007669"/>
    <property type="project" value="InterPro"/>
</dbReference>
<dbReference type="Pfam" id="PF09734">
    <property type="entry name" value="Tau95"/>
    <property type="match status" value="1"/>
</dbReference>